<dbReference type="GO" id="GO:0006355">
    <property type="term" value="P:regulation of DNA-templated transcription"/>
    <property type="evidence" value="ECO:0007669"/>
    <property type="project" value="InterPro"/>
</dbReference>
<dbReference type="SUPFAM" id="SSF52172">
    <property type="entry name" value="CheY-like"/>
    <property type="match status" value="1"/>
</dbReference>
<organism evidence="15 16">
    <name type="scientific">Labilithrix luteola</name>
    <dbReference type="NCBI Taxonomy" id="1391654"/>
    <lineage>
        <taxon>Bacteria</taxon>
        <taxon>Pseudomonadati</taxon>
        <taxon>Myxococcota</taxon>
        <taxon>Polyangia</taxon>
        <taxon>Polyangiales</taxon>
        <taxon>Labilitrichaceae</taxon>
        <taxon>Labilithrix</taxon>
    </lineage>
</organism>
<name>A0A0K1Q5A2_9BACT</name>
<gene>
    <name evidence="15" type="ORF">AKJ09_07248</name>
</gene>
<dbReference type="PROSITE" id="PS50110">
    <property type="entry name" value="RESPONSE_REGULATORY"/>
    <property type="match status" value="1"/>
</dbReference>
<dbReference type="PROSITE" id="PS50112">
    <property type="entry name" value="PAS"/>
    <property type="match status" value="1"/>
</dbReference>
<dbReference type="InterPro" id="IPR035965">
    <property type="entry name" value="PAS-like_dom_sf"/>
</dbReference>
<dbReference type="InterPro" id="IPR003661">
    <property type="entry name" value="HisK_dim/P_dom"/>
</dbReference>
<evidence type="ECO:0000313" key="15">
    <source>
        <dbReference type="EMBL" id="AKV00585.1"/>
    </source>
</evidence>
<keyword evidence="6" id="KW-0547">Nucleotide-binding</keyword>
<dbReference type="SMART" id="SM00448">
    <property type="entry name" value="REC"/>
    <property type="match status" value="1"/>
</dbReference>
<reference evidence="15 16" key="1">
    <citation type="submission" date="2015-08" db="EMBL/GenBank/DDBJ databases">
        <authorList>
            <person name="Babu N.S."/>
            <person name="Beckwith C.J."/>
            <person name="Beseler K.G."/>
            <person name="Brison A."/>
            <person name="Carone J.V."/>
            <person name="Caskin T.P."/>
            <person name="Diamond M."/>
            <person name="Durham M.E."/>
            <person name="Foxe J.M."/>
            <person name="Go M."/>
            <person name="Henderson B.A."/>
            <person name="Jones I.B."/>
            <person name="McGettigan J.A."/>
            <person name="Micheletti S.J."/>
            <person name="Nasrallah M.E."/>
            <person name="Ortiz D."/>
            <person name="Piller C.R."/>
            <person name="Privatt S.R."/>
            <person name="Schneider S.L."/>
            <person name="Sharp S."/>
            <person name="Smith T.C."/>
            <person name="Stanton J.D."/>
            <person name="Ullery H.E."/>
            <person name="Wilson R.J."/>
            <person name="Serrano M.G."/>
            <person name="Buck G."/>
            <person name="Lee V."/>
            <person name="Wang Y."/>
            <person name="Carvalho R."/>
            <person name="Voegtly L."/>
            <person name="Shi R."/>
            <person name="Duckworth R."/>
            <person name="Johnson A."/>
            <person name="Loviza R."/>
            <person name="Walstead R."/>
            <person name="Shah Z."/>
            <person name="Kiflezghi M."/>
            <person name="Wade K."/>
            <person name="Ball S.L."/>
            <person name="Bradley K.W."/>
            <person name="Asai D.J."/>
            <person name="Bowman C.A."/>
            <person name="Russell D.A."/>
            <person name="Pope W.H."/>
            <person name="Jacobs-Sera D."/>
            <person name="Hendrix R.W."/>
            <person name="Hatfull G.F."/>
        </authorList>
    </citation>
    <scope>NUCLEOTIDE SEQUENCE [LARGE SCALE GENOMIC DNA]</scope>
    <source>
        <strain evidence="15 16">DSM 27648</strain>
    </source>
</reference>
<accession>A0A0K1Q5A2</accession>
<dbReference type="CDD" id="cd00130">
    <property type="entry name" value="PAS"/>
    <property type="match status" value="1"/>
</dbReference>
<dbReference type="GO" id="GO:0000155">
    <property type="term" value="F:phosphorelay sensor kinase activity"/>
    <property type="evidence" value="ECO:0007669"/>
    <property type="project" value="InterPro"/>
</dbReference>
<dbReference type="InterPro" id="IPR000014">
    <property type="entry name" value="PAS"/>
</dbReference>
<dbReference type="Pfam" id="PF00672">
    <property type="entry name" value="HAMP"/>
    <property type="match status" value="1"/>
</dbReference>
<dbReference type="InterPro" id="IPR036097">
    <property type="entry name" value="HisK_dim/P_sf"/>
</dbReference>
<keyword evidence="5" id="KW-0808">Transferase</keyword>
<feature type="domain" description="HAMP" evidence="14">
    <location>
        <begin position="66"/>
        <end position="119"/>
    </location>
</feature>
<dbReference type="PRINTS" id="PR00344">
    <property type="entry name" value="BCTRLSENSOR"/>
</dbReference>
<dbReference type="Pfam" id="PF00512">
    <property type="entry name" value="HisKA"/>
    <property type="match status" value="1"/>
</dbReference>
<evidence type="ECO:0000256" key="8">
    <source>
        <dbReference type="ARBA" id="ARBA00022840"/>
    </source>
</evidence>
<keyword evidence="4 10" id="KW-0597">Phosphoprotein</keyword>
<dbReference type="Gene3D" id="3.40.50.2300">
    <property type="match status" value="1"/>
</dbReference>
<dbReference type="InterPro" id="IPR003594">
    <property type="entry name" value="HATPase_dom"/>
</dbReference>
<dbReference type="GO" id="GO:0016020">
    <property type="term" value="C:membrane"/>
    <property type="evidence" value="ECO:0007669"/>
    <property type="project" value="UniProtKB-SubCell"/>
</dbReference>
<evidence type="ECO:0000256" key="7">
    <source>
        <dbReference type="ARBA" id="ARBA00022777"/>
    </source>
</evidence>
<dbReference type="SUPFAM" id="SSF47384">
    <property type="entry name" value="Homodimeric domain of signal transducing histidine kinase"/>
    <property type="match status" value="1"/>
</dbReference>
<dbReference type="PANTHER" id="PTHR43065">
    <property type="entry name" value="SENSOR HISTIDINE KINASE"/>
    <property type="match status" value="1"/>
</dbReference>
<dbReference type="InterPro" id="IPR001789">
    <property type="entry name" value="Sig_transdc_resp-reg_receiver"/>
</dbReference>
<dbReference type="EMBL" id="CP012333">
    <property type="protein sequence ID" value="AKV00585.1"/>
    <property type="molecule type" value="Genomic_DNA"/>
</dbReference>
<dbReference type="SMART" id="SM00304">
    <property type="entry name" value="HAMP"/>
    <property type="match status" value="1"/>
</dbReference>
<feature type="modified residue" description="4-aspartylphosphate" evidence="10">
    <location>
        <position position="553"/>
    </location>
</feature>
<dbReference type="CDD" id="cd00082">
    <property type="entry name" value="HisKA"/>
    <property type="match status" value="1"/>
</dbReference>
<dbReference type="GO" id="GO:0005524">
    <property type="term" value="F:ATP binding"/>
    <property type="evidence" value="ECO:0007669"/>
    <property type="project" value="UniProtKB-KW"/>
</dbReference>
<dbReference type="SUPFAM" id="SSF55785">
    <property type="entry name" value="PYP-like sensor domain (PAS domain)"/>
    <property type="match status" value="1"/>
</dbReference>
<dbReference type="Pfam" id="PF00072">
    <property type="entry name" value="Response_reg"/>
    <property type="match status" value="1"/>
</dbReference>
<evidence type="ECO:0000259" key="13">
    <source>
        <dbReference type="PROSITE" id="PS50112"/>
    </source>
</evidence>
<dbReference type="InterPro" id="IPR011006">
    <property type="entry name" value="CheY-like_superfamily"/>
</dbReference>
<dbReference type="STRING" id="1391654.AKJ09_07248"/>
<evidence type="ECO:0000259" key="11">
    <source>
        <dbReference type="PROSITE" id="PS50109"/>
    </source>
</evidence>
<feature type="domain" description="Histidine kinase" evidence="11">
    <location>
        <begin position="262"/>
        <end position="483"/>
    </location>
</feature>
<evidence type="ECO:0000313" key="16">
    <source>
        <dbReference type="Proteomes" id="UP000064967"/>
    </source>
</evidence>
<dbReference type="NCBIfam" id="TIGR00229">
    <property type="entry name" value="sensory_box"/>
    <property type="match status" value="1"/>
</dbReference>
<evidence type="ECO:0000256" key="6">
    <source>
        <dbReference type="ARBA" id="ARBA00022741"/>
    </source>
</evidence>
<evidence type="ECO:0000256" key="3">
    <source>
        <dbReference type="ARBA" id="ARBA00012438"/>
    </source>
</evidence>
<evidence type="ECO:0000256" key="4">
    <source>
        <dbReference type="ARBA" id="ARBA00022553"/>
    </source>
</evidence>
<evidence type="ECO:0000256" key="10">
    <source>
        <dbReference type="PROSITE-ProRule" id="PRU00169"/>
    </source>
</evidence>
<sequence>MSQATIPPKEITEELIEAFLRLSRADFTVRLPRNHKRDTADLLAMFVNQIAEELGRLLDERDASRAALEHGVSQLSEAFVQLASGNFTARVPRSERGDPLDVLAFLFNNMAAELGDAAAELHKQREVLEATIESMVDGVLLLDYRSVVQRPNSAFCRMLGLDRSAVVGARLGSLLVASEQMVATRLADEAMHGAVRGRTLVFRTASGDPLSLTVNASPQRVGDDGEAVGLVLVARDDRDLKKAQAQLQLSDRLATMGSLAAGVAHEINNPLAFIAGNIDFVMEETEALADALPEEPRLEIDKALKAARDGAERVRQIVKDLKAFSRVDEEEVAQVSLARILDAAVHMVRHEIRHRAVLEKNYGEVPLVDANEARLLQVFLNLIQNAAQAIPAGRADDNRIRLMTGTLPDGRAFAAVQDTGSGIAPKDLPRIFDAFFTTKAVGSGTGLGLSISHKIVTGFGGTIEVESEVGGGTTFRVLLPPGGGGASSADARVPRPSSPPARRKRVLIVDDEVEVGHTLLRILGREHEVVAVARGREALPLLAEREWDIVLCDLMMPEMTGVEVYTRAIEQRPELARRFVFLTGGSFDENVRAFLLRVPNGLVEKPFDARDLRTLVARA</sequence>
<feature type="domain" description="PAS" evidence="13">
    <location>
        <begin position="124"/>
        <end position="194"/>
    </location>
</feature>
<evidence type="ECO:0000256" key="9">
    <source>
        <dbReference type="ARBA" id="ARBA00023012"/>
    </source>
</evidence>
<dbReference type="SMART" id="SM00388">
    <property type="entry name" value="HisKA"/>
    <property type="match status" value="1"/>
</dbReference>
<dbReference type="PROSITE" id="PS50109">
    <property type="entry name" value="HIS_KIN"/>
    <property type="match status" value="1"/>
</dbReference>
<keyword evidence="9" id="KW-0902">Two-component regulatory system</keyword>
<dbReference type="InterPro" id="IPR004358">
    <property type="entry name" value="Sig_transdc_His_kin-like_C"/>
</dbReference>
<dbReference type="InterPro" id="IPR003660">
    <property type="entry name" value="HAMP_dom"/>
</dbReference>
<dbReference type="RefSeq" id="WP_146651852.1">
    <property type="nucleotide sequence ID" value="NZ_CP012333.1"/>
</dbReference>
<dbReference type="Gene3D" id="3.30.450.20">
    <property type="entry name" value="PAS domain"/>
    <property type="match status" value="1"/>
</dbReference>
<dbReference type="AlphaFoldDB" id="A0A0K1Q5A2"/>
<evidence type="ECO:0000259" key="14">
    <source>
        <dbReference type="PROSITE" id="PS50885"/>
    </source>
</evidence>
<dbReference type="InterPro" id="IPR005467">
    <property type="entry name" value="His_kinase_dom"/>
</dbReference>
<dbReference type="EC" id="2.7.13.3" evidence="3"/>
<dbReference type="SUPFAM" id="SSF55874">
    <property type="entry name" value="ATPase domain of HSP90 chaperone/DNA topoisomerase II/histidine kinase"/>
    <property type="match status" value="1"/>
</dbReference>
<evidence type="ECO:0000256" key="1">
    <source>
        <dbReference type="ARBA" id="ARBA00000085"/>
    </source>
</evidence>
<dbReference type="InterPro" id="IPR013767">
    <property type="entry name" value="PAS_fold"/>
</dbReference>
<comment type="catalytic activity">
    <reaction evidence="1">
        <text>ATP + protein L-histidine = ADP + protein N-phospho-L-histidine.</text>
        <dbReference type="EC" id="2.7.13.3"/>
    </reaction>
</comment>
<dbReference type="Gene3D" id="3.30.565.10">
    <property type="entry name" value="Histidine kinase-like ATPase, C-terminal domain"/>
    <property type="match status" value="1"/>
</dbReference>
<dbReference type="Pfam" id="PF02518">
    <property type="entry name" value="HATPase_c"/>
    <property type="match status" value="1"/>
</dbReference>
<dbReference type="CDD" id="cd06225">
    <property type="entry name" value="HAMP"/>
    <property type="match status" value="1"/>
</dbReference>
<evidence type="ECO:0000256" key="5">
    <source>
        <dbReference type="ARBA" id="ARBA00022679"/>
    </source>
</evidence>
<dbReference type="Pfam" id="PF00989">
    <property type="entry name" value="PAS"/>
    <property type="match status" value="1"/>
</dbReference>
<dbReference type="PROSITE" id="PS50885">
    <property type="entry name" value="HAMP"/>
    <property type="match status" value="1"/>
</dbReference>
<proteinExistence type="predicted"/>
<dbReference type="SMART" id="SM00387">
    <property type="entry name" value="HATPase_c"/>
    <property type="match status" value="1"/>
</dbReference>
<feature type="domain" description="Response regulatory" evidence="12">
    <location>
        <begin position="505"/>
        <end position="619"/>
    </location>
</feature>
<keyword evidence="8" id="KW-0067">ATP-binding</keyword>
<dbReference type="Gene3D" id="1.10.287.130">
    <property type="match status" value="1"/>
</dbReference>
<dbReference type="Proteomes" id="UP000064967">
    <property type="component" value="Chromosome"/>
</dbReference>
<dbReference type="OrthoDB" id="5291281at2"/>
<protein>
    <recommendedName>
        <fullName evidence="3">histidine kinase</fullName>
        <ecNumber evidence="3">2.7.13.3</ecNumber>
    </recommendedName>
</protein>
<dbReference type="KEGG" id="llu:AKJ09_07248"/>
<comment type="subcellular location">
    <subcellularLocation>
        <location evidence="2">Membrane</location>
    </subcellularLocation>
</comment>
<dbReference type="PANTHER" id="PTHR43065:SF50">
    <property type="entry name" value="HISTIDINE KINASE"/>
    <property type="match status" value="1"/>
</dbReference>
<evidence type="ECO:0000256" key="2">
    <source>
        <dbReference type="ARBA" id="ARBA00004370"/>
    </source>
</evidence>
<dbReference type="InterPro" id="IPR036890">
    <property type="entry name" value="HATPase_C_sf"/>
</dbReference>
<keyword evidence="7 15" id="KW-0418">Kinase</keyword>
<keyword evidence="16" id="KW-1185">Reference proteome</keyword>
<evidence type="ECO:0000259" key="12">
    <source>
        <dbReference type="PROSITE" id="PS50110"/>
    </source>
</evidence>